<feature type="compositionally biased region" description="Low complexity" evidence="1">
    <location>
        <begin position="65"/>
        <end position="83"/>
    </location>
</feature>
<sequence>MAFSMSLSSHMLRGARTAGSSGGCAAAGSRRSRRNKGLSARGPGSRGDGQQPLPGTCGDDGPGAGSASAGGSRLGSAAAAAPGNKPLCWAPRGRLPASSPAGEAGSRGRARRGRPRSGAMCWGLAGPPLRPGLARS</sequence>
<protein>
    <submittedName>
        <fullName evidence="2">Uncharacterized protein</fullName>
    </submittedName>
</protein>
<feature type="region of interest" description="Disordered" evidence="1">
    <location>
        <begin position="1"/>
        <end position="136"/>
    </location>
</feature>
<comment type="caution">
    <text evidence="2">The sequence shown here is derived from an EMBL/GenBank/DDBJ whole genome shotgun (WGS) entry which is preliminary data.</text>
</comment>
<proteinExistence type="predicted"/>
<name>A0A484GJX3_SOUCH</name>
<accession>A0A484GJX3</accession>
<dbReference type="EMBL" id="QWLN02006797">
    <property type="protein sequence ID" value="TEA35925.1"/>
    <property type="molecule type" value="Genomic_DNA"/>
</dbReference>
<feature type="compositionally biased region" description="Low complexity" evidence="1">
    <location>
        <begin position="14"/>
        <end position="29"/>
    </location>
</feature>
<reference evidence="2 3" key="1">
    <citation type="journal article" date="2018" name="Genomics">
        <title>Molecular footprints of inshore aquatic adaptation in Indo-Pacific humpback dolphin (Sousa chinensis).</title>
        <authorList>
            <person name="Ming Y."/>
            <person name="Jian J."/>
            <person name="Yu F."/>
            <person name="Yu X."/>
            <person name="Wang J."/>
            <person name="Liu W."/>
        </authorList>
    </citation>
    <scope>NUCLEOTIDE SEQUENCE [LARGE SCALE GENOMIC DNA]</scope>
    <source>
        <strain evidence="2">MY-2018</strain>
        <tissue evidence="2">Skin</tissue>
    </source>
</reference>
<dbReference type="AlphaFoldDB" id="A0A484GJX3"/>
<evidence type="ECO:0000313" key="2">
    <source>
        <dbReference type="EMBL" id="TEA35925.1"/>
    </source>
</evidence>
<keyword evidence="3" id="KW-1185">Reference proteome</keyword>
<dbReference type="Proteomes" id="UP000295264">
    <property type="component" value="Unassembled WGS sequence"/>
</dbReference>
<evidence type="ECO:0000256" key="1">
    <source>
        <dbReference type="SAM" id="MobiDB-lite"/>
    </source>
</evidence>
<gene>
    <name evidence="2" type="ORF">DBR06_SOUSAS810026</name>
</gene>
<organism evidence="2 3">
    <name type="scientific">Sousa chinensis</name>
    <name type="common">Indo-pacific humpbacked dolphin</name>
    <name type="synonym">Steno chinensis</name>
    <dbReference type="NCBI Taxonomy" id="103600"/>
    <lineage>
        <taxon>Eukaryota</taxon>
        <taxon>Metazoa</taxon>
        <taxon>Chordata</taxon>
        <taxon>Craniata</taxon>
        <taxon>Vertebrata</taxon>
        <taxon>Euteleostomi</taxon>
        <taxon>Mammalia</taxon>
        <taxon>Eutheria</taxon>
        <taxon>Laurasiatheria</taxon>
        <taxon>Artiodactyla</taxon>
        <taxon>Whippomorpha</taxon>
        <taxon>Cetacea</taxon>
        <taxon>Odontoceti</taxon>
        <taxon>Delphinidae</taxon>
        <taxon>Sousa</taxon>
    </lineage>
</organism>
<evidence type="ECO:0000313" key="3">
    <source>
        <dbReference type="Proteomes" id="UP000295264"/>
    </source>
</evidence>